<reference evidence="2" key="1">
    <citation type="submission" date="2020-08" db="EMBL/GenBank/DDBJ databases">
        <title>Multicomponent nature underlies the extraordinary mechanical properties of spider dragline silk.</title>
        <authorList>
            <person name="Kono N."/>
            <person name="Nakamura H."/>
            <person name="Mori M."/>
            <person name="Yoshida Y."/>
            <person name="Ohtoshi R."/>
            <person name="Malay A.D."/>
            <person name="Moran D.A.P."/>
            <person name="Tomita M."/>
            <person name="Numata K."/>
            <person name="Arakawa K."/>
        </authorList>
    </citation>
    <scope>NUCLEOTIDE SEQUENCE</scope>
</reference>
<dbReference type="AlphaFoldDB" id="A0A8X6V6X6"/>
<gene>
    <name evidence="2" type="ORF">TNCV_556621</name>
</gene>
<protein>
    <submittedName>
        <fullName evidence="2">Uncharacterized protein</fullName>
    </submittedName>
</protein>
<name>A0A8X6V6X6_TRICX</name>
<keyword evidence="3" id="KW-1185">Reference proteome</keyword>
<sequence>MRKTLALGSESRNTKRLHSKNNLLPQKIFHSNKNQKLSLNYRVPAHSANLPEDLPKFLIPLLVPLMIQGSNDDRQQPPCTPMECTRPLALYEDECHIDNVLTCRDVRACRSGKTGVSLSRMVFAGEIYRMCRICPAKGCMSSLW</sequence>
<evidence type="ECO:0000313" key="2">
    <source>
        <dbReference type="EMBL" id="GFX97172.1"/>
    </source>
</evidence>
<proteinExistence type="predicted"/>
<dbReference type="EMBL" id="BMAU01021196">
    <property type="protein sequence ID" value="GFX97172.1"/>
    <property type="molecule type" value="Genomic_DNA"/>
</dbReference>
<accession>A0A8X6V6X6</accession>
<feature type="region of interest" description="Disordered" evidence="1">
    <location>
        <begin position="1"/>
        <end position="21"/>
    </location>
</feature>
<organism evidence="2 3">
    <name type="scientific">Trichonephila clavipes</name>
    <name type="common">Golden silk orbweaver</name>
    <name type="synonym">Nephila clavipes</name>
    <dbReference type="NCBI Taxonomy" id="2585209"/>
    <lineage>
        <taxon>Eukaryota</taxon>
        <taxon>Metazoa</taxon>
        <taxon>Ecdysozoa</taxon>
        <taxon>Arthropoda</taxon>
        <taxon>Chelicerata</taxon>
        <taxon>Arachnida</taxon>
        <taxon>Araneae</taxon>
        <taxon>Araneomorphae</taxon>
        <taxon>Entelegynae</taxon>
        <taxon>Araneoidea</taxon>
        <taxon>Nephilidae</taxon>
        <taxon>Trichonephila</taxon>
    </lineage>
</organism>
<evidence type="ECO:0000256" key="1">
    <source>
        <dbReference type="SAM" id="MobiDB-lite"/>
    </source>
</evidence>
<comment type="caution">
    <text evidence="2">The sequence shown here is derived from an EMBL/GenBank/DDBJ whole genome shotgun (WGS) entry which is preliminary data.</text>
</comment>
<dbReference type="Proteomes" id="UP000887159">
    <property type="component" value="Unassembled WGS sequence"/>
</dbReference>
<evidence type="ECO:0000313" key="3">
    <source>
        <dbReference type="Proteomes" id="UP000887159"/>
    </source>
</evidence>